<dbReference type="GeneID" id="40331461"/>
<dbReference type="OrthoDB" id="252829at2759"/>
<accession>A0A422N4X6</accession>
<dbReference type="OMA" id="AATICNI"/>
<name>A0A422N4X6_TRYRA</name>
<dbReference type="RefSeq" id="XP_029235816.1">
    <property type="nucleotide sequence ID" value="XM_029384317.1"/>
</dbReference>
<dbReference type="AlphaFoldDB" id="A0A422N4X6"/>
<evidence type="ECO:0000313" key="2">
    <source>
        <dbReference type="Proteomes" id="UP000283634"/>
    </source>
</evidence>
<comment type="caution">
    <text evidence="1">The sequence shown here is derived from an EMBL/GenBank/DDBJ whole genome shotgun (WGS) entry which is preliminary data.</text>
</comment>
<evidence type="ECO:0000313" key="1">
    <source>
        <dbReference type="EMBL" id="RNF00527.1"/>
    </source>
</evidence>
<reference evidence="1 2" key="1">
    <citation type="journal article" date="2018" name="BMC Genomics">
        <title>Genomic comparison of Trypanosoma conorhini and Trypanosoma rangeli to Trypanosoma cruzi strains of high and low virulence.</title>
        <authorList>
            <person name="Bradwell K.R."/>
            <person name="Koparde V.N."/>
            <person name="Matveyev A.V."/>
            <person name="Serrano M.G."/>
            <person name="Alves J.M."/>
            <person name="Parikh H."/>
            <person name="Huang B."/>
            <person name="Lee V."/>
            <person name="Espinosa-Alvarez O."/>
            <person name="Ortiz P.A."/>
            <person name="Costa-Martins A.G."/>
            <person name="Teixeira M.M."/>
            <person name="Buck G.A."/>
        </authorList>
    </citation>
    <scope>NUCLEOTIDE SEQUENCE [LARGE SCALE GENOMIC DNA]</scope>
    <source>
        <strain evidence="1 2">AM80</strain>
    </source>
</reference>
<protein>
    <submittedName>
        <fullName evidence="1">Uncharacterized protein</fullName>
    </submittedName>
</protein>
<dbReference type="Proteomes" id="UP000283634">
    <property type="component" value="Unassembled WGS sequence"/>
</dbReference>
<proteinExistence type="predicted"/>
<keyword evidence="2" id="KW-1185">Reference proteome</keyword>
<dbReference type="EMBL" id="MKGL01000320">
    <property type="protein sequence ID" value="RNF00527.1"/>
    <property type="molecule type" value="Genomic_DNA"/>
</dbReference>
<organism evidence="1 2">
    <name type="scientific">Trypanosoma rangeli</name>
    <dbReference type="NCBI Taxonomy" id="5698"/>
    <lineage>
        <taxon>Eukaryota</taxon>
        <taxon>Discoba</taxon>
        <taxon>Euglenozoa</taxon>
        <taxon>Kinetoplastea</taxon>
        <taxon>Metakinetoplastina</taxon>
        <taxon>Trypanosomatida</taxon>
        <taxon>Trypanosomatidae</taxon>
        <taxon>Trypanosoma</taxon>
        <taxon>Herpetosoma</taxon>
    </lineage>
</organism>
<gene>
    <name evidence="1" type="ORF">TraAM80_07528</name>
</gene>
<dbReference type="SUPFAM" id="SSF48371">
    <property type="entry name" value="ARM repeat"/>
    <property type="match status" value="1"/>
</dbReference>
<dbReference type="InterPro" id="IPR016024">
    <property type="entry name" value="ARM-type_fold"/>
</dbReference>
<dbReference type="InterPro" id="IPR011989">
    <property type="entry name" value="ARM-like"/>
</dbReference>
<dbReference type="Gene3D" id="1.25.10.10">
    <property type="entry name" value="Leucine-rich Repeat Variant"/>
    <property type="match status" value="1"/>
</dbReference>
<sequence>MATHFGKNNPYTEGDLQEIFYLLRKLIDSTHSTSECTHLVCVGPKIDKLTKLMKSLAVADARAAVYMLSLCSNLAAVKESRLQLNAPLVLDFVMNTVQAHPAEKHVLYVALVAISNLAYMEDARLSREDCGVLSRLIYPVYMEGQLVETWAATICNITAHHPETVQIFIELGVVEVLERLLLYVGEDGKVAIRCLQCLSNLAVGFTGGHPAAIAE</sequence>